<reference evidence="3" key="1">
    <citation type="journal article" date="2019" name="Gigascience">
        <title>De novo genome assembly of the endangered Acer yangbiense, a plant species with extremely small populations endemic to Yunnan Province, China.</title>
        <authorList>
            <person name="Yang J."/>
            <person name="Wariss H.M."/>
            <person name="Tao L."/>
            <person name="Zhang R."/>
            <person name="Yun Q."/>
            <person name="Hollingsworth P."/>
            <person name="Dao Z."/>
            <person name="Luo G."/>
            <person name="Guo H."/>
            <person name="Ma Y."/>
            <person name="Sun W."/>
        </authorList>
    </citation>
    <scope>NUCLEOTIDE SEQUENCE [LARGE SCALE GENOMIC DNA]</scope>
    <source>
        <strain evidence="3">cv. Malutang</strain>
    </source>
</reference>
<protein>
    <recommendedName>
        <fullName evidence="1">HAT C-terminal dimerisation domain-containing protein</fullName>
    </recommendedName>
</protein>
<dbReference type="GO" id="GO:0046983">
    <property type="term" value="F:protein dimerization activity"/>
    <property type="evidence" value="ECO:0007669"/>
    <property type="project" value="InterPro"/>
</dbReference>
<dbReference type="EMBL" id="VAHF01000009">
    <property type="protein sequence ID" value="TXG53815.1"/>
    <property type="molecule type" value="Genomic_DNA"/>
</dbReference>
<dbReference type="Proteomes" id="UP000323000">
    <property type="component" value="Chromosome 9"/>
</dbReference>
<dbReference type="InterPro" id="IPR012337">
    <property type="entry name" value="RNaseH-like_sf"/>
</dbReference>
<comment type="caution">
    <text evidence="2">The sequence shown here is derived from an EMBL/GenBank/DDBJ whole genome shotgun (WGS) entry which is preliminary data.</text>
</comment>
<dbReference type="SUPFAM" id="SSF53098">
    <property type="entry name" value="Ribonuclease H-like"/>
    <property type="match status" value="2"/>
</dbReference>
<gene>
    <name evidence="2" type="ORF">EZV62_019071</name>
</gene>
<evidence type="ECO:0000259" key="1">
    <source>
        <dbReference type="Pfam" id="PF05699"/>
    </source>
</evidence>
<accession>A0A5C7HB95</accession>
<organism evidence="2 3">
    <name type="scientific">Acer yangbiense</name>
    <dbReference type="NCBI Taxonomy" id="1000413"/>
    <lineage>
        <taxon>Eukaryota</taxon>
        <taxon>Viridiplantae</taxon>
        <taxon>Streptophyta</taxon>
        <taxon>Embryophyta</taxon>
        <taxon>Tracheophyta</taxon>
        <taxon>Spermatophyta</taxon>
        <taxon>Magnoliopsida</taxon>
        <taxon>eudicotyledons</taxon>
        <taxon>Gunneridae</taxon>
        <taxon>Pentapetalae</taxon>
        <taxon>rosids</taxon>
        <taxon>malvids</taxon>
        <taxon>Sapindales</taxon>
        <taxon>Sapindaceae</taxon>
        <taxon>Hippocastanoideae</taxon>
        <taxon>Acereae</taxon>
        <taxon>Acer</taxon>
    </lineage>
</organism>
<evidence type="ECO:0000313" key="3">
    <source>
        <dbReference type="Proteomes" id="UP000323000"/>
    </source>
</evidence>
<feature type="domain" description="HAT C-terminal dimerisation" evidence="1">
    <location>
        <begin position="159"/>
        <end position="195"/>
    </location>
</feature>
<sequence>MTSQLEDPEPQQIDLRKLSNSDRNVMGSSCLTLTTQQFDNDCSRSELARMIVMHDYPLSMVEHEGFRDFCLSLQSLFKHVCRKTISGDILRMYEEEKAKLFHKRCAAHILNLIVKSGLDVIDCGVEKIRDSVAFWMATPKRMEKFEETAKQLNLDYGKRDVLAIPISTVASESSFSTRGRIVSSHRNRHLPSTLEGNVVNGVGDMLVDEENDMTEGSDVVDG</sequence>
<dbReference type="PANTHER" id="PTHR46481">
    <property type="entry name" value="ZINC FINGER BED DOMAIN-CONTAINING PROTEIN 4"/>
    <property type="match status" value="1"/>
</dbReference>
<dbReference type="Pfam" id="PF05699">
    <property type="entry name" value="Dimer_Tnp_hAT"/>
    <property type="match status" value="1"/>
</dbReference>
<dbReference type="InterPro" id="IPR052035">
    <property type="entry name" value="ZnF_BED_domain_contain"/>
</dbReference>
<proteinExistence type="predicted"/>
<dbReference type="OrthoDB" id="1900170at2759"/>
<dbReference type="PANTHER" id="PTHR46481:SF11">
    <property type="entry name" value="ZINC FINGER BED DOMAIN-CONTAINING PROTEIN RICESLEEPER 2-LIKE"/>
    <property type="match status" value="1"/>
</dbReference>
<name>A0A5C7HB95_9ROSI</name>
<dbReference type="InterPro" id="IPR008906">
    <property type="entry name" value="HATC_C_dom"/>
</dbReference>
<dbReference type="AlphaFoldDB" id="A0A5C7HB95"/>
<evidence type="ECO:0000313" key="2">
    <source>
        <dbReference type="EMBL" id="TXG53815.1"/>
    </source>
</evidence>
<keyword evidence="3" id="KW-1185">Reference proteome</keyword>